<evidence type="ECO:0000313" key="1">
    <source>
        <dbReference type="EMBL" id="VDM81222.1"/>
    </source>
</evidence>
<protein>
    <submittedName>
        <fullName evidence="1">Uncharacterized protein</fullName>
    </submittedName>
</protein>
<dbReference type="EMBL" id="UYYB01111874">
    <property type="protein sequence ID" value="VDM81222.1"/>
    <property type="molecule type" value="Genomic_DNA"/>
</dbReference>
<name>A0A3P7LQ05_STRVU</name>
<accession>A0A3P7LQ05</accession>
<sequence>MECQLSVELLLKRALSIPSVRVLSRPLLPPMSHTIEISLAVSDLVGLEHLDRVCCVLWQNDTENEKHWRHLGTSKPAVVFTRSVEFEDKISYKYVFEKAQLIKIDM</sequence>
<gene>
    <name evidence="1" type="ORF">SVUK_LOCUS16220</name>
</gene>
<organism evidence="1 2">
    <name type="scientific">Strongylus vulgaris</name>
    <name type="common">Blood worm</name>
    <dbReference type="NCBI Taxonomy" id="40348"/>
    <lineage>
        <taxon>Eukaryota</taxon>
        <taxon>Metazoa</taxon>
        <taxon>Ecdysozoa</taxon>
        <taxon>Nematoda</taxon>
        <taxon>Chromadorea</taxon>
        <taxon>Rhabditida</taxon>
        <taxon>Rhabditina</taxon>
        <taxon>Rhabditomorpha</taxon>
        <taxon>Strongyloidea</taxon>
        <taxon>Strongylidae</taxon>
        <taxon>Strongylus</taxon>
    </lineage>
</organism>
<evidence type="ECO:0000313" key="2">
    <source>
        <dbReference type="Proteomes" id="UP000270094"/>
    </source>
</evidence>
<proteinExistence type="predicted"/>
<dbReference type="Proteomes" id="UP000270094">
    <property type="component" value="Unassembled WGS sequence"/>
</dbReference>
<dbReference type="OrthoDB" id="5798893at2759"/>
<dbReference type="AlphaFoldDB" id="A0A3P7LQ05"/>
<reference evidence="1 2" key="1">
    <citation type="submission" date="2018-11" db="EMBL/GenBank/DDBJ databases">
        <authorList>
            <consortium name="Pathogen Informatics"/>
        </authorList>
    </citation>
    <scope>NUCLEOTIDE SEQUENCE [LARGE SCALE GENOMIC DNA]</scope>
</reference>
<keyword evidence="2" id="KW-1185">Reference proteome</keyword>